<dbReference type="Pfam" id="PF00391">
    <property type="entry name" value="PEP-utilizers"/>
    <property type="match status" value="1"/>
</dbReference>
<feature type="coiled-coil region" evidence="21">
    <location>
        <begin position="37"/>
        <end position="64"/>
    </location>
</feature>
<dbReference type="InterPro" id="IPR050499">
    <property type="entry name" value="PEP-utilizing_PTS_enzyme"/>
</dbReference>
<evidence type="ECO:0000256" key="13">
    <source>
        <dbReference type="ARBA" id="ARBA00022723"/>
    </source>
</evidence>
<evidence type="ECO:0000256" key="7">
    <source>
        <dbReference type="ARBA" id="ARBA00016544"/>
    </source>
</evidence>
<keyword evidence="11 17" id="KW-0808">Transferase</keyword>
<dbReference type="InterPro" id="IPR000121">
    <property type="entry name" value="PEP_util_C"/>
</dbReference>
<dbReference type="Gene3D" id="1.10.274.10">
    <property type="entry name" value="PtsI, HPr-binding domain"/>
    <property type="match status" value="1"/>
</dbReference>
<evidence type="ECO:0000256" key="8">
    <source>
        <dbReference type="ARBA" id="ARBA00022448"/>
    </source>
</evidence>
<name>F4LLZ6_TREBD</name>
<feature type="domain" description="PEP-utilising enzyme C-terminal" evidence="24">
    <location>
        <begin position="276"/>
        <end position="554"/>
    </location>
</feature>
<feature type="binding site" evidence="19">
    <location>
        <begin position="469"/>
        <end position="470"/>
    </location>
    <ligand>
        <name>phosphoenolpyruvate</name>
        <dbReference type="ChEBI" id="CHEBI:58702"/>
    </ligand>
</feature>
<dbReference type="InterPro" id="IPR036618">
    <property type="entry name" value="PtsI_HPr-bd_sf"/>
</dbReference>
<evidence type="ECO:0000256" key="12">
    <source>
        <dbReference type="ARBA" id="ARBA00022683"/>
    </source>
</evidence>
<evidence type="ECO:0000259" key="23">
    <source>
        <dbReference type="Pfam" id="PF00391"/>
    </source>
</evidence>
<feature type="binding site" evidence="20">
    <location>
        <position position="446"/>
    </location>
    <ligand>
        <name>Mg(2+)</name>
        <dbReference type="ChEBI" id="CHEBI:18420"/>
    </ligand>
</feature>
<dbReference type="EC" id="2.7.3.9" evidence="6 17"/>
<keyword evidence="14 17" id="KW-0418">Kinase</keyword>
<evidence type="ECO:0000256" key="21">
    <source>
        <dbReference type="SAM" id="Coils"/>
    </source>
</evidence>
<evidence type="ECO:0000313" key="26">
    <source>
        <dbReference type="EMBL" id="AEE15688.1"/>
    </source>
</evidence>
<evidence type="ECO:0000259" key="25">
    <source>
        <dbReference type="Pfam" id="PF05524"/>
    </source>
</evidence>
<dbReference type="Pfam" id="PF05524">
    <property type="entry name" value="PEP-utilisers_N"/>
    <property type="match status" value="1"/>
</dbReference>
<dbReference type="PROSITE" id="PS00742">
    <property type="entry name" value="PEP_ENZYMES_2"/>
    <property type="match status" value="1"/>
</dbReference>
<comment type="similarity">
    <text evidence="5 17">Belongs to the PEP-utilizing enzyme family.</text>
</comment>
<feature type="binding site" evidence="19">
    <location>
        <position position="480"/>
    </location>
    <ligand>
        <name>phosphoenolpyruvate</name>
        <dbReference type="ChEBI" id="CHEBI:58702"/>
    </ligand>
</feature>
<comment type="subcellular location">
    <subcellularLocation>
        <location evidence="4 17">Cytoplasm</location>
    </subcellularLocation>
</comment>
<evidence type="ECO:0000256" key="6">
    <source>
        <dbReference type="ARBA" id="ARBA00012232"/>
    </source>
</evidence>
<feature type="binding site" evidence="20">
    <location>
        <position position="470"/>
    </location>
    <ligand>
        <name>Mg(2+)</name>
        <dbReference type="ChEBI" id="CHEBI:18420"/>
    </ligand>
</feature>
<evidence type="ECO:0000256" key="10">
    <source>
        <dbReference type="ARBA" id="ARBA00022597"/>
    </source>
</evidence>
<dbReference type="NCBIfam" id="TIGR01417">
    <property type="entry name" value="PTS_I_fam"/>
    <property type="match status" value="1"/>
</dbReference>
<dbReference type="AlphaFoldDB" id="F4LLZ6"/>
<feature type="domain" description="PEP-utilising enzyme mobile" evidence="23">
    <location>
        <begin position="154"/>
        <end position="225"/>
    </location>
</feature>
<dbReference type="OrthoDB" id="9765468at2"/>
<sequence>MKEYKGIPVSTGIAAGTVFFAAAERSVCRTEKTEDTKKETRRLITALNKAAAELTELYRKTLREAGTSAADIFLIHKMMLQDSDFYSRMRTLITEDRLSAETAVGKAAEEFSRELAESGSEYIAERGADVSDVADRIIRILRGKTTAPAPVGTEKIILVANEITPSLTLMFSGLQLLGLVSGKGSATSHTAILARSLGIPAVIVNGVTFDSSVNGQTCIVDGVSGGVYFSPDSQKLKAVRSAEKSSAEKASAEKSSAEKSSEKERELFEILPPPETATQSGKKITLYANAGSLEDVDAAVRCGAEGIGLFRSEFSYLGRTVLPTEAELTAVYQAAAKKLGTRKFIIRTLDIGADKKAACIPMQNEPNPALGIRALRLCFANPQLFTTQLRAVLRAGVTGNVAVMFPMICSLSEIHRAKQFLKAAAADLKNENVPHAERIETGIMIETPAAAVISDVLAAEVDFFSIGTNDLTQYTLAVDRQNADIAEYCDPHHESVLRLIELTAKHAREHGIWCGICGELGADTSLTERFIKAGISELSAAPSALHALRKKIRSLP</sequence>
<evidence type="ECO:0000256" key="9">
    <source>
        <dbReference type="ARBA" id="ARBA00022490"/>
    </source>
</evidence>
<keyword evidence="9 17" id="KW-0963">Cytoplasm</keyword>
<dbReference type="InterPro" id="IPR024692">
    <property type="entry name" value="PTS_EI"/>
</dbReference>
<feature type="active site" description="Tele-phosphohistidine intermediate" evidence="18">
    <location>
        <position position="189"/>
    </location>
</feature>
<dbReference type="PRINTS" id="PR01736">
    <property type="entry name" value="PHPHTRNFRASE"/>
</dbReference>
<dbReference type="PIRSF" id="PIRSF000732">
    <property type="entry name" value="PTS_enzyme_I"/>
    <property type="match status" value="1"/>
</dbReference>
<comment type="cofactor">
    <cofactor evidence="2 17 20">
        <name>Mg(2+)</name>
        <dbReference type="ChEBI" id="CHEBI:18420"/>
    </cofactor>
</comment>
<keyword evidence="13 17" id="KW-0479">Metal-binding</keyword>
<dbReference type="GO" id="GO:0046872">
    <property type="term" value="F:metal ion binding"/>
    <property type="evidence" value="ECO:0007669"/>
    <property type="project" value="UniProtKB-KW"/>
</dbReference>
<dbReference type="PANTHER" id="PTHR46244:SF3">
    <property type="entry name" value="PHOSPHOENOLPYRUVATE-PROTEIN PHOSPHOTRANSFERASE"/>
    <property type="match status" value="1"/>
</dbReference>
<dbReference type="Gene3D" id="3.20.20.60">
    <property type="entry name" value="Phosphoenolpyruvate-binding domains"/>
    <property type="match status" value="1"/>
</dbReference>
<keyword evidence="15 17" id="KW-0460">Magnesium</keyword>
<protein>
    <recommendedName>
        <fullName evidence="7 17">Phosphoenolpyruvate-protein phosphotransferase</fullName>
        <ecNumber evidence="6 17">2.7.3.9</ecNumber>
    </recommendedName>
    <alternativeName>
        <fullName evidence="16 17">Phosphotransferase system, enzyme I</fullName>
    </alternativeName>
</protein>
<dbReference type="InterPro" id="IPR008279">
    <property type="entry name" value="PEP-util_enz_mobile_dom"/>
</dbReference>
<dbReference type="InterPro" id="IPR006318">
    <property type="entry name" value="PTS_EI-like"/>
</dbReference>
<organism evidence="26 27">
    <name type="scientific">Treponema brennaborense (strain DSM 12168 / CIP 105900 / DD5/3)</name>
    <dbReference type="NCBI Taxonomy" id="906968"/>
    <lineage>
        <taxon>Bacteria</taxon>
        <taxon>Pseudomonadati</taxon>
        <taxon>Spirochaetota</taxon>
        <taxon>Spirochaetia</taxon>
        <taxon>Spirochaetales</taxon>
        <taxon>Treponemataceae</taxon>
        <taxon>Treponema</taxon>
    </lineage>
</organism>
<dbReference type="SUPFAM" id="SSF51621">
    <property type="entry name" value="Phosphoenolpyruvate/pyruvate domain"/>
    <property type="match status" value="1"/>
</dbReference>
<feature type="binding site" evidence="19">
    <location>
        <position position="347"/>
    </location>
    <ligand>
        <name>phosphoenolpyruvate</name>
        <dbReference type="ChEBI" id="CHEBI:58702"/>
    </ligand>
</feature>
<dbReference type="RefSeq" id="WP_013757407.1">
    <property type="nucleotide sequence ID" value="NC_015500.1"/>
</dbReference>
<evidence type="ECO:0000256" key="4">
    <source>
        <dbReference type="ARBA" id="ARBA00004496"/>
    </source>
</evidence>
<dbReference type="InterPro" id="IPR015813">
    <property type="entry name" value="Pyrv/PenolPyrv_kinase-like_dom"/>
</dbReference>
<dbReference type="GO" id="GO:0016301">
    <property type="term" value="F:kinase activity"/>
    <property type="evidence" value="ECO:0007669"/>
    <property type="project" value="UniProtKB-KW"/>
</dbReference>
<evidence type="ECO:0000313" key="27">
    <source>
        <dbReference type="Proteomes" id="UP000006546"/>
    </source>
</evidence>
<gene>
    <name evidence="26" type="ordered locus">Trebr_0238</name>
</gene>
<dbReference type="HOGENOM" id="CLU_007308_7_0_12"/>
<dbReference type="GO" id="GO:0008965">
    <property type="term" value="F:phosphoenolpyruvate-protein phosphotransferase activity"/>
    <property type="evidence" value="ECO:0007669"/>
    <property type="project" value="UniProtKB-EC"/>
</dbReference>
<evidence type="ECO:0000259" key="24">
    <source>
        <dbReference type="Pfam" id="PF02896"/>
    </source>
</evidence>
<keyword evidence="12 17" id="KW-0598">Phosphotransferase system</keyword>
<dbReference type="Proteomes" id="UP000006546">
    <property type="component" value="Chromosome"/>
</dbReference>
<evidence type="ECO:0000256" key="11">
    <source>
        <dbReference type="ARBA" id="ARBA00022679"/>
    </source>
</evidence>
<dbReference type="GO" id="GO:0009401">
    <property type="term" value="P:phosphoenolpyruvate-dependent sugar phosphotransferase system"/>
    <property type="evidence" value="ECO:0007669"/>
    <property type="project" value="UniProtKB-KW"/>
</dbReference>
<dbReference type="Pfam" id="PF02896">
    <property type="entry name" value="PEP-utilizers_C"/>
    <property type="match status" value="1"/>
</dbReference>
<feature type="domain" description="Phosphotransferase system enzyme I N-terminal" evidence="25">
    <location>
        <begin position="5"/>
        <end position="126"/>
    </location>
</feature>
<feature type="binding site" evidence="19">
    <location>
        <position position="311"/>
    </location>
    <ligand>
        <name>phosphoenolpyruvate</name>
        <dbReference type="ChEBI" id="CHEBI:58702"/>
    </ligand>
</feature>
<keyword evidence="8 17" id="KW-0813">Transport</keyword>
<evidence type="ECO:0000256" key="15">
    <source>
        <dbReference type="ARBA" id="ARBA00022842"/>
    </source>
</evidence>
<comment type="function">
    <text evidence="3 17">General (non sugar-specific) component of the phosphoenolpyruvate-dependent sugar phosphotransferase system (sugar PTS). This major carbohydrate active-transport system catalyzes the phosphorylation of incoming sugar substrates concomitantly with their translocation across the cell membrane. Enzyme I transfers the phosphoryl group from phosphoenolpyruvate (PEP) to the phosphoryl carrier protein (HPr).</text>
</comment>
<dbReference type="GO" id="GO:0005737">
    <property type="term" value="C:cytoplasm"/>
    <property type="evidence" value="ECO:0007669"/>
    <property type="project" value="UniProtKB-SubCell"/>
</dbReference>
<dbReference type="InterPro" id="IPR036637">
    <property type="entry name" value="Phosphohistidine_dom_sf"/>
</dbReference>
<dbReference type="eggNOG" id="COG1080">
    <property type="taxonomic scope" value="Bacteria"/>
</dbReference>
<evidence type="ECO:0000256" key="18">
    <source>
        <dbReference type="PIRSR" id="PIRSR000732-1"/>
    </source>
</evidence>
<keyword evidence="21" id="KW-0175">Coiled coil</keyword>
<evidence type="ECO:0000256" key="2">
    <source>
        <dbReference type="ARBA" id="ARBA00001946"/>
    </source>
</evidence>
<feature type="active site" description="Proton donor" evidence="18">
    <location>
        <position position="517"/>
    </location>
</feature>
<accession>F4LLZ6</accession>
<evidence type="ECO:0000256" key="3">
    <source>
        <dbReference type="ARBA" id="ARBA00002728"/>
    </source>
</evidence>
<dbReference type="InterPro" id="IPR040442">
    <property type="entry name" value="Pyrv_kinase-like_dom_sf"/>
</dbReference>
<keyword evidence="10 17" id="KW-0762">Sugar transport</keyword>
<evidence type="ECO:0000256" key="5">
    <source>
        <dbReference type="ARBA" id="ARBA00007837"/>
    </source>
</evidence>
<dbReference type="InterPro" id="IPR008731">
    <property type="entry name" value="PTS_EIN"/>
</dbReference>
<evidence type="ECO:0000256" key="22">
    <source>
        <dbReference type="SAM" id="MobiDB-lite"/>
    </source>
</evidence>
<proteinExistence type="inferred from homology"/>
<evidence type="ECO:0000256" key="20">
    <source>
        <dbReference type="PIRSR" id="PIRSR000732-3"/>
    </source>
</evidence>
<evidence type="ECO:0000256" key="17">
    <source>
        <dbReference type="PIRNR" id="PIRNR000732"/>
    </source>
</evidence>
<keyword evidence="27" id="KW-1185">Reference proteome</keyword>
<dbReference type="Gene3D" id="3.50.30.10">
    <property type="entry name" value="Phosphohistidine domain"/>
    <property type="match status" value="1"/>
</dbReference>
<dbReference type="STRING" id="906968.Trebr_0238"/>
<comment type="catalytic activity">
    <reaction evidence="1 17">
        <text>L-histidyl-[protein] + phosphoenolpyruvate = N(pros)-phospho-L-histidyl-[protein] + pyruvate</text>
        <dbReference type="Rhea" id="RHEA:23880"/>
        <dbReference type="Rhea" id="RHEA-COMP:9745"/>
        <dbReference type="Rhea" id="RHEA-COMP:9746"/>
        <dbReference type="ChEBI" id="CHEBI:15361"/>
        <dbReference type="ChEBI" id="CHEBI:29979"/>
        <dbReference type="ChEBI" id="CHEBI:58702"/>
        <dbReference type="ChEBI" id="CHEBI:64837"/>
        <dbReference type="EC" id="2.7.3.9"/>
    </reaction>
</comment>
<evidence type="ECO:0000256" key="19">
    <source>
        <dbReference type="PIRSR" id="PIRSR000732-2"/>
    </source>
</evidence>
<evidence type="ECO:0000256" key="1">
    <source>
        <dbReference type="ARBA" id="ARBA00000683"/>
    </source>
</evidence>
<reference evidence="27" key="1">
    <citation type="submission" date="2011-04" db="EMBL/GenBank/DDBJ databases">
        <title>The complete genome of Treponema brennaborense DSM 12168.</title>
        <authorList>
            <person name="Lucas S."/>
            <person name="Han J."/>
            <person name="Lapidus A."/>
            <person name="Bruce D."/>
            <person name="Goodwin L."/>
            <person name="Pitluck S."/>
            <person name="Peters L."/>
            <person name="Kyrpides N."/>
            <person name="Mavromatis K."/>
            <person name="Ivanova N."/>
            <person name="Mikhailova N."/>
            <person name="Pagani I."/>
            <person name="Teshima H."/>
            <person name="Detter J.C."/>
            <person name="Tapia R."/>
            <person name="Han C."/>
            <person name="Land M."/>
            <person name="Hauser L."/>
            <person name="Markowitz V."/>
            <person name="Cheng J.-F."/>
            <person name="Hugenholtz P."/>
            <person name="Woyke T."/>
            <person name="Wu D."/>
            <person name="Gronow S."/>
            <person name="Wellnitz S."/>
            <person name="Brambilla E."/>
            <person name="Klenk H.-P."/>
            <person name="Eisen J.A."/>
        </authorList>
    </citation>
    <scope>NUCLEOTIDE SEQUENCE [LARGE SCALE GENOMIC DNA]</scope>
    <source>
        <strain evidence="27">DSM 12168 / CIP 105900 / DD5/3</strain>
    </source>
</reference>
<dbReference type="InterPro" id="IPR023151">
    <property type="entry name" value="PEP_util_CS"/>
</dbReference>
<dbReference type="EMBL" id="CP002696">
    <property type="protein sequence ID" value="AEE15688.1"/>
    <property type="molecule type" value="Genomic_DNA"/>
</dbReference>
<evidence type="ECO:0000256" key="16">
    <source>
        <dbReference type="ARBA" id="ARBA00033235"/>
    </source>
</evidence>
<dbReference type="PANTHER" id="PTHR46244">
    <property type="entry name" value="PHOSPHOENOLPYRUVATE-PROTEIN PHOSPHOTRANSFERASE"/>
    <property type="match status" value="1"/>
</dbReference>
<dbReference type="SUPFAM" id="SSF47831">
    <property type="entry name" value="Enzyme I of the PEP:sugar phosphotransferase system HPr-binding (sub)domain"/>
    <property type="match status" value="1"/>
</dbReference>
<feature type="region of interest" description="Disordered" evidence="22">
    <location>
        <begin position="247"/>
        <end position="266"/>
    </location>
</feature>
<dbReference type="SUPFAM" id="SSF52009">
    <property type="entry name" value="Phosphohistidine domain"/>
    <property type="match status" value="1"/>
</dbReference>
<dbReference type="KEGG" id="tbe:Trebr_0238"/>
<evidence type="ECO:0000256" key="14">
    <source>
        <dbReference type="ARBA" id="ARBA00022777"/>
    </source>
</evidence>